<evidence type="ECO:0000256" key="7">
    <source>
        <dbReference type="ARBA" id="ARBA00025526"/>
    </source>
</evidence>
<dbReference type="Gene3D" id="2.40.30.10">
    <property type="entry name" value="Translation factors"/>
    <property type="match status" value="2"/>
</dbReference>
<dbReference type="GO" id="GO:0005525">
    <property type="term" value="F:GTP binding"/>
    <property type="evidence" value="ECO:0007669"/>
    <property type="project" value="UniProtKB-KW"/>
</dbReference>
<comment type="caution">
    <text evidence="10">The sequence shown here is derived from an EMBL/GenBank/DDBJ whole genome shotgun (WGS) entry which is preliminary data.</text>
</comment>
<dbReference type="GO" id="GO:0001514">
    <property type="term" value="P:selenocysteine incorporation"/>
    <property type="evidence" value="ECO:0007669"/>
    <property type="project" value="InterPro"/>
</dbReference>
<dbReference type="InterPro" id="IPR027417">
    <property type="entry name" value="P-loop_NTPase"/>
</dbReference>
<dbReference type="PANTHER" id="PTHR43721">
    <property type="entry name" value="ELONGATION FACTOR TU-RELATED"/>
    <property type="match status" value="1"/>
</dbReference>
<dbReference type="InterPro" id="IPR050055">
    <property type="entry name" value="EF-Tu_GTPase"/>
</dbReference>
<dbReference type="CDD" id="cd15491">
    <property type="entry name" value="selB_III"/>
    <property type="match status" value="1"/>
</dbReference>
<comment type="function">
    <text evidence="7">Translation factor necessary for the incorporation of selenocysteine into proteins. It probably replaces EF-Tu for the insertion of selenocysteine directed by the UGA codon. SelB binds GTP and GDP.</text>
</comment>
<sequence length="655" mass="72778">MKHLILGTAGHVDHGKTALIRALTGIECDTHKEERERGITIHLGFAHFTLPSGDRLGIVDVPGHRDFIHTMVSGATGIDLVLLVIAADSGVMPQTREHLQIMEILGLRQGIVVLTKIDLVDAEMLEICEFDVREFLAGTFLAEAPVVKVSARTGAGLDTLRQAIATAVAKATPRDADGLFRLYVDRVFSVSGFGTVVTGTVIGGRLRREETVVLQGSHPQTVRVRRLERHGQEVEAVQAGDRASLNLAGIERTAIARGDLLAGRELPPTAMFDATLRLHAPHRELGLWSQAILHAGTFERQARIHLIDKDRLRPGESAIVQIHVDKPVFLQHGDRFVLRTTSCDQTLGGGEVIDAAPLHHRRRPERLVQELNLIAQGKLDELIALEVRKAGKPLTVGEIADRLHVAPERVQRALDEGRLTSLTSFETGEGPVLLPQVARDQMRATILAAVTDYRQRHRLSSRGIDLDELRRVLRFERRPAHDEVILAILRGLVEKEKVREHERSWLPFDDRGEVDPRLRRAVAAVERYMAGCGLQTPLLTQIKAVARQEGVGEKDVGAILHHLVAAGRAVKIEQEHLHRQVVDACREKLVAHLRQTGRAIKVSEFRDLIGGNRKICLLLLNHFDAEGITVRQGDDRILHPRWSCRMDEIRQQGDP</sequence>
<name>A0A367ZJB7_9BACT</name>
<dbReference type="PRINTS" id="PR00315">
    <property type="entry name" value="ELONGATNFCT"/>
</dbReference>
<dbReference type="Pfam" id="PF25461">
    <property type="entry name" value="Beta-barrel_SelB"/>
    <property type="match status" value="1"/>
</dbReference>
<dbReference type="InterPro" id="IPR009001">
    <property type="entry name" value="Transl_elong_EF1A/Init_IF2_C"/>
</dbReference>
<dbReference type="InterPro" id="IPR057335">
    <property type="entry name" value="Beta-barrel_SelB"/>
</dbReference>
<dbReference type="InterPro" id="IPR031157">
    <property type="entry name" value="G_TR_CS"/>
</dbReference>
<dbReference type="Pfam" id="PF00009">
    <property type="entry name" value="GTP_EFTU"/>
    <property type="match status" value="1"/>
</dbReference>
<protein>
    <recommendedName>
        <fullName evidence="2">Selenocysteine-specific elongation factor</fullName>
    </recommendedName>
    <alternativeName>
        <fullName evidence="8">SelB translation factor</fullName>
    </alternativeName>
</protein>
<dbReference type="InterPro" id="IPR036390">
    <property type="entry name" value="WH_DNA-bd_sf"/>
</dbReference>
<keyword evidence="6" id="KW-0342">GTP-binding</keyword>
<gene>
    <name evidence="10" type="ORF">OZSIB_1985</name>
</gene>
<keyword evidence="3" id="KW-0963">Cytoplasm</keyword>
<dbReference type="SUPFAM" id="SSF52540">
    <property type="entry name" value="P-loop containing nucleoside triphosphate hydrolases"/>
    <property type="match status" value="1"/>
</dbReference>
<dbReference type="Gene3D" id="3.40.50.300">
    <property type="entry name" value="P-loop containing nucleotide triphosphate hydrolases"/>
    <property type="match status" value="1"/>
</dbReference>
<dbReference type="Proteomes" id="UP000252355">
    <property type="component" value="Unassembled WGS sequence"/>
</dbReference>
<dbReference type="Gene3D" id="1.10.10.2770">
    <property type="match status" value="1"/>
</dbReference>
<evidence type="ECO:0000256" key="2">
    <source>
        <dbReference type="ARBA" id="ARBA00015953"/>
    </source>
</evidence>
<proteinExistence type="predicted"/>
<feature type="domain" description="Tr-type G" evidence="9">
    <location>
        <begin position="1"/>
        <end position="174"/>
    </location>
</feature>
<dbReference type="InterPro" id="IPR015191">
    <property type="entry name" value="SelB_WHD4"/>
</dbReference>
<evidence type="ECO:0000313" key="11">
    <source>
        <dbReference type="Proteomes" id="UP000252355"/>
    </source>
</evidence>
<dbReference type="AlphaFoldDB" id="A0A367ZJB7"/>
<dbReference type="GO" id="GO:0003723">
    <property type="term" value="F:RNA binding"/>
    <property type="evidence" value="ECO:0007669"/>
    <property type="project" value="InterPro"/>
</dbReference>
<comment type="subcellular location">
    <subcellularLocation>
        <location evidence="1">Cytoplasm</location>
    </subcellularLocation>
</comment>
<keyword evidence="10" id="KW-0251">Elongation factor</keyword>
<dbReference type="Pfam" id="PF03144">
    <property type="entry name" value="GTP_EFTU_D2"/>
    <property type="match status" value="1"/>
</dbReference>
<dbReference type="Pfam" id="PF09107">
    <property type="entry name" value="WHD_3rd_SelB"/>
    <property type="match status" value="1"/>
</dbReference>
<evidence type="ECO:0000256" key="3">
    <source>
        <dbReference type="ARBA" id="ARBA00022490"/>
    </source>
</evidence>
<dbReference type="GO" id="GO:0003746">
    <property type="term" value="F:translation elongation factor activity"/>
    <property type="evidence" value="ECO:0007669"/>
    <property type="project" value="UniProtKB-KW"/>
</dbReference>
<dbReference type="NCBIfam" id="TIGR00231">
    <property type="entry name" value="small_GTP"/>
    <property type="match status" value="1"/>
</dbReference>
<dbReference type="InterPro" id="IPR036388">
    <property type="entry name" value="WH-like_DNA-bd_sf"/>
</dbReference>
<keyword evidence="4" id="KW-0547">Nucleotide-binding</keyword>
<evidence type="ECO:0000256" key="4">
    <source>
        <dbReference type="ARBA" id="ARBA00022741"/>
    </source>
</evidence>
<evidence type="ECO:0000256" key="5">
    <source>
        <dbReference type="ARBA" id="ARBA00022917"/>
    </source>
</evidence>
<dbReference type="InterPro" id="IPR004535">
    <property type="entry name" value="Transl_elong_SelB"/>
</dbReference>
<evidence type="ECO:0000256" key="8">
    <source>
        <dbReference type="ARBA" id="ARBA00031615"/>
    </source>
</evidence>
<dbReference type="PANTHER" id="PTHR43721:SF22">
    <property type="entry name" value="ELONGATION FACTOR TU, MITOCHONDRIAL"/>
    <property type="match status" value="1"/>
</dbReference>
<evidence type="ECO:0000259" key="9">
    <source>
        <dbReference type="PROSITE" id="PS51722"/>
    </source>
</evidence>
<dbReference type="InterPro" id="IPR004161">
    <property type="entry name" value="EFTu-like_2"/>
</dbReference>
<dbReference type="CDD" id="cd04171">
    <property type="entry name" value="SelB"/>
    <property type="match status" value="1"/>
</dbReference>
<accession>A0A367ZJB7</accession>
<dbReference type="SUPFAM" id="SSF50465">
    <property type="entry name" value="EF-Tu/eEF-1alpha/eIF2-gamma C-terminal domain"/>
    <property type="match status" value="1"/>
</dbReference>
<dbReference type="PROSITE" id="PS51722">
    <property type="entry name" value="G_TR_2"/>
    <property type="match status" value="1"/>
</dbReference>
<dbReference type="InterPro" id="IPR005225">
    <property type="entry name" value="Small_GTP-bd"/>
</dbReference>
<evidence type="ECO:0000256" key="6">
    <source>
        <dbReference type="ARBA" id="ARBA00023134"/>
    </source>
</evidence>
<evidence type="ECO:0000256" key="1">
    <source>
        <dbReference type="ARBA" id="ARBA00004496"/>
    </source>
</evidence>
<dbReference type="GO" id="GO:0003924">
    <property type="term" value="F:GTPase activity"/>
    <property type="evidence" value="ECO:0007669"/>
    <property type="project" value="InterPro"/>
</dbReference>
<dbReference type="NCBIfam" id="TIGR00475">
    <property type="entry name" value="selB"/>
    <property type="match status" value="1"/>
</dbReference>
<dbReference type="SUPFAM" id="SSF50447">
    <property type="entry name" value="Translation proteins"/>
    <property type="match status" value="1"/>
</dbReference>
<dbReference type="SUPFAM" id="SSF46785">
    <property type="entry name" value="Winged helix' DNA-binding domain"/>
    <property type="match status" value="1"/>
</dbReference>
<dbReference type="Gene3D" id="1.10.10.10">
    <property type="entry name" value="Winged helix-like DNA-binding domain superfamily/Winged helix DNA-binding domain"/>
    <property type="match status" value="1"/>
</dbReference>
<dbReference type="InterPro" id="IPR009000">
    <property type="entry name" value="Transl_B-barrel_sf"/>
</dbReference>
<evidence type="ECO:0000313" key="10">
    <source>
        <dbReference type="EMBL" id="RCK77947.1"/>
    </source>
</evidence>
<dbReference type="PROSITE" id="PS00301">
    <property type="entry name" value="G_TR_1"/>
    <property type="match status" value="1"/>
</dbReference>
<dbReference type="EMBL" id="QOQW01000030">
    <property type="protein sequence ID" value="RCK77947.1"/>
    <property type="molecule type" value="Genomic_DNA"/>
</dbReference>
<organism evidence="10 11">
    <name type="scientific">Candidatus Ozemobacter sibiricus</name>
    <dbReference type="NCBI Taxonomy" id="2268124"/>
    <lineage>
        <taxon>Bacteria</taxon>
        <taxon>Candidatus Ozemobacteria</taxon>
        <taxon>Candidatus Ozemobacterales</taxon>
        <taxon>Candidatus Ozemobacteraceae</taxon>
        <taxon>Candidatus Ozemobacter</taxon>
    </lineage>
</organism>
<dbReference type="InterPro" id="IPR000795">
    <property type="entry name" value="T_Tr_GTP-bd_dom"/>
</dbReference>
<keyword evidence="5" id="KW-0648">Protein biosynthesis</keyword>
<dbReference type="GO" id="GO:0005737">
    <property type="term" value="C:cytoplasm"/>
    <property type="evidence" value="ECO:0007669"/>
    <property type="project" value="UniProtKB-SubCell"/>
</dbReference>
<reference evidence="10 11" key="1">
    <citation type="submission" date="2018-05" db="EMBL/GenBank/DDBJ databases">
        <title>A metagenomic window into the 2 km-deep terrestrial subsurface aquifer revealed taxonomically and functionally diverse microbial community comprising novel uncultured bacterial lineages.</title>
        <authorList>
            <person name="Kadnikov V.V."/>
            <person name="Mardanov A.V."/>
            <person name="Beletsky A.V."/>
            <person name="Banks D."/>
            <person name="Pimenov N.V."/>
            <person name="Frank Y.A."/>
            <person name="Karnachuk O.V."/>
            <person name="Ravin N.V."/>
        </authorList>
    </citation>
    <scope>NUCLEOTIDE SEQUENCE [LARGE SCALE GENOMIC DNA]</scope>
    <source>
        <strain evidence="10">BY5</strain>
    </source>
</reference>